<proteinExistence type="inferred from homology"/>
<dbReference type="Gene3D" id="3.40.50.1820">
    <property type="entry name" value="alpha/beta hydrolase"/>
    <property type="match status" value="1"/>
</dbReference>
<dbReference type="Pfam" id="PF00450">
    <property type="entry name" value="Peptidase_S10"/>
    <property type="match status" value="1"/>
</dbReference>
<dbReference type="SUPFAM" id="SSF53474">
    <property type="entry name" value="alpha/beta-Hydrolases"/>
    <property type="match status" value="1"/>
</dbReference>
<reference evidence="8 9" key="1">
    <citation type="submission" date="2015-12" db="EMBL/GenBank/DDBJ databases">
        <title>The genome of Folsomia candida.</title>
        <authorList>
            <person name="Faddeeva A."/>
            <person name="Derks M.F."/>
            <person name="Anvar Y."/>
            <person name="Smit S."/>
            <person name="Van Straalen N."/>
            <person name="Roelofs D."/>
        </authorList>
    </citation>
    <scope>NUCLEOTIDE SEQUENCE [LARGE SCALE GENOMIC DNA]</scope>
    <source>
        <strain evidence="8 9">VU population</strain>
        <tissue evidence="8">Whole body</tissue>
    </source>
</reference>
<dbReference type="Proteomes" id="UP000198287">
    <property type="component" value="Unassembled WGS sequence"/>
</dbReference>
<dbReference type="GO" id="GO:0006508">
    <property type="term" value="P:proteolysis"/>
    <property type="evidence" value="ECO:0007669"/>
    <property type="project" value="UniProtKB-KW"/>
</dbReference>
<dbReference type="EMBL" id="LNIX01000049">
    <property type="protein sequence ID" value="OXA38037.1"/>
    <property type="molecule type" value="Genomic_DNA"/>
</dbReference>
<keyword evidence="6" id="KW-0325">Glycoprotein</keyword>
<organism evidence="8 9">
    <name type="scientific">Folsomia candida</name>
    <name type="common">Springtail</name>
    <dbReference type="NCBI Taxonomy" id="158441"/>
    <lineage>
        <taxon>Eukaryota</taxon>
        <taxon>Metazoa</taxon>
        <taxon>Ecdysozoa</taxon>
        <taxon>Arthropoda</taxon>
        <taxon>Hexapoda</taxon>
        <taxon>Collembola</taxon>
        <taxon>Entomobryomorpha</taxon>
        <taxon>Isotomoidea</taxon>
        <taxon>Isotomidae</taxon>
        <taxon>Proisotominae</taxon>
        <taxon>Folsomia</taxon>
    </lineage>
</organism>
<dbReference type="InterPro" id="IPR029058">
    <property type="entry name" value="AB_hydrolase_fold"/>
</dbReference>
<evidence type="ECO:0000256" key="1">
    <source>
        <dbReference type="ARBA" id="ARBA00009431"/>
    </source>
</evidence>
<evidence type="ECO:0000256" key="7">
    <source>
        <dbReference type="SAM" id="SignalP"/>
    </source>
</evidence>
<keyword evidence="3" id="KW-0645">Protease</keyword>
<keyword evidence="9" id="KW-1185">Reference proteome</keyword>
<dbReference type="PANTHER" id="PTHR11802:SF472">
    <property type="entry name" value="SERINE CARBOXYPEPTIDASE CPVL-RELATED"/>
    <property type="match status" value="1"/>
</dbReference>
<sequence length="471" mass="52010">MSFSSKIRVSILILVLKWVSLVTSSADPLLLTPLLSAGRVEDARKLALVKLRNVTSGSSVGDTLPVEVISYSGLLTVDDACHSTIFFWFFPAMYDAPTAPVILWHGGGPGSSGLSALFSQHGPFSLGDDGTLHLRHMPWALARSVLYVDSPVGTGFSRHDDRPECYVRTTTKTAKHMVTAMSQFFIMFPEYGKNDFFIFSGSYGGKFVPAIAYEIHTQNRNSVTINLKGFCIASGFSDPISQIDYGAVYLAQGLIDAGEFDNFHQQETAAKANINQGNWSAAFDIIEPLIIGVDEAPSRLTNLTGITFPYNMAKDWVSNPPELRRHVAFLNRPDIQEAIHTGSLNYSTSSSIVYSNFKQDIYQSVKPIFEELLDSGLYRVLIIGNQLDLIVPHASLTSFLNGLNWKKGSEWRGSRSKILGGQGQRKVALGYVRQVDELTYLFLRNSGHLWILDQPQVAFEVMTKFTSGGNL</sequence>
<keyword evidence="4 7" id="KW-0732">Signal</keyword>
<evidence type="ECO:0000256" key="2">
    <source>
        <dbReference type="ARBA" id="ARBA00022645"/>
    </source>
</evidence>
<dbReference type="InterPro" id="IPR001563">
    <property type="entry name" value="Peptidase_S10"/>
</dbReference>
<evidence type="ECO:0000256" key="6">
    <source>
        <dbReference type="ARBA" id="ARBA00023180"/>
    </source>
</evidence>
<evidence type="ECO:0000256" key="4">
    <source>
        <dbReference type="ARBA" id="ARBA00022729"/>
    </source>
</evidence>
<dbReference type="PRINTS" id="PR00724">
    <property type="entry name" value="CRBOXYPTASEC"/>
</dbReference>
<keyword evidence="5" id="KW-0378">Hydrolase</keyword>
<evidence type="ECO:0000256" key="5">
    <source>
        <dbReference type="ARBA" id="ARBA00022801"/>
    </source>
</evidence>
<comment type="caution">
    <text evidence="8">The sequence shown here is derived from an EMBL/GenBank/DDBJ whole genome shotgun (WGS) entry which is preliminary data.</text>
</comment>
<accession>A0A226CZX6</accession>
<feature type="chain" id="PRO_5012126854" evidence="7">
    <location>
        <begin position="27"/>
        <end position="471"/>
    </location>
</feature>
<feature type="signal peptide" evidence="7">
    <location>
        <begin position="1"/>
        <end position="26"/>
    </location>
</feature>
<gene>
    <name evidence="8" type="ORF">Fcan01_27236</name>
</gene>
<comment type="similarity">
    <text evidence="1">Belongs to the peptidase S10 family.</text>
</comment>
<dbReference type="PANTHER" id="PTHR11802">
    <property type="entry name" value="SERINE PROTEASE FAMILY S10 SERINE CARBOXYPEPTIDASE"/>
    <property type="match status" value="1"/>
</dbReference>
<dbReference type="AlphaFoldDB" id="A0A226CZX6"/>
<keyword evidence="2 8" id="KW-0121">Carboxypeptidase</keyword>
<protein>
    <submittedName>
        <fullName evidence="8">Venom serine carboxypeptidase</fullName>
    </submittedName>
</protein>
<dbReference type="GO" id="GO:0004185">
    <property type="term" value="F:serine-type carboxypeptidase activity"/>
    <property type="evidence" value="ECO:0007669"/>
    <property type="project" value="InterPro"/>
</dbReference>
<name>A0A226CZX6_FOLCA</name>
<dbReference type="OMA" id="MHLCTEA"/>
<evidence type="ECO:0000313" key="8">
    <source>
        <dbReference type="EMBL" id="OXA38037.1"/>
    </source>
</evidence>
<evidence type="ECO:0000256" key="3">
    <source>
        <dbReference type="ARBA" id="ARBA00022670"/>
    </source>
</evidence>
<evidence type="ECO:0000313" key="9">
    <source>
        <dbReference type="Proteomes" id="UP000198287"/>
    </source>
</evidence>
<dbReference type="OrthoDB" id="735686at2759"/>